<accession>A0A3A4NM15</accession>
<evidence type="ECO:0000256" key="1">
    <source>
        <dbReference type="SAM" id="MobiDB-lite"/>
    </source>
</evidence>
<dbReference type="AlphaFoldDB" id="A0A3A4NM15"/>
<dbReference type="InterPro" id="IPR025948">
    <property type="entry name" value="HTH-like_dom"/>
</dbReference>
<evidence type="ECO:0000313" key="3">
    <source>
        <dbReference type="EMBL" id="RJP21527.1"/>
    </source>
</evidence>
<evidence type="ECO:0000259" key="2">
    <source>
        <dbReference type="Pfam" id="PF13276"/>
    </source>
</evidence>
<reference evidence="3 4" key="1">
    <citation type="journal article" date="2017" name="ISME J.">
        <title>Energy and carbon metabolisms in a deep terrestrial subsurface fluid microbial community.</title>
        <authorList>
            <person name="Momper L."/>
            <person name="Jungbluth S.P."/>
            <person name="Lee M.D."/>
            <person name="Amend J.P."/>
        </authorList>
    </citation>
    <scope>NUCLEOTIDE SEQUENCE [LARGE SCALE GENOMIC DNA]</scope>
    <source>
        <strain evidence="3">SURF_5</strain>
    </source>
</reference>
<evidence type="ECO:0000313" key="4">
    <source>
        <dbReference type="Proteomes" id="UP000265882"/>
    </source>
</evidence>
<feature type="region of interest" description="Disordered" evidence="1">
    <location>
        <begin position="86"/>
        <end position="112"/>
    </location>
</feature>
<name>A0A3A4NM15_ABYX5</name>
<sequence>MQGALVGLSRSSYYHEPPSGIESEENLALMRVIDELYLKRPFYGAPRMTHWLMEIGYRVNHKRVERLTRLWGLSRRWRDPWATYESSTPGASGVSIPASAVGPCETTWSPSL</sequence>
<dbReference type="EMBL" id="QZKU01000067">
    <property type="protein sequence ID" value="RJP21527.1"/>
    <property type="molecule type" value="Genomic_DNA"/>
</dbReference>
<organism evidence="3 4">
    <name type="scientific">Abyssobacteria bacterium (strain SURF_5)</name>
    <dbReference type="NCBI Taxonomy" id="2093360"/>
    <lineage>
        <taxon>Bacteria</taxon>
        <taxon>Pseudomonadati</taxon>
        <taxon>Candidatus Hydrogenedentota</taxon>
        <taxon>Candidatus Abyssobacteria</taxon>
    </lineage>
</organism>
<proteinExistence type="predicted"/>
<protein>
    <submittedName>
        <fullName evidence="3">Transposase</fullName>
    </submittedName>
</protein>
<feature type="domain" description="HTH-like" evidence="2">
    <location>
        <begin position="25"/>
        <end position="78"/>
    </location>
</feature>
<gene>
    <name evidence="3" type="ORF">C4520_09565</name>
</gene>
<dbReference type="Proteomes" id="UP000265882">
    <property type="component" value="Unassembled WGS sequence"/>
</dbReference>
<comment type="caution">
    <text evidence="3">The sequence shown here is derived from an EMBL/GenBank/DDBJ whole genome shotgun (WGS) entry which is preliminary data.</text>
</comment>
<dbReference type="Pfam" id="PF13276">
    <property type="entry name" value="HTH_21"/>
    <property type="match status" value="1"/>
</dbReference>